<dbReference type="PROSITE" id="PS51471">
    <property type="entry name" value="FE2OG_OXY"/>
    <property type="match status" value="1"/>
</dbReference>
<protein>
    <submittedName>
        <fullName evidence="4">Clavaminate synthase-like protein</fullName>
    </submittedName>
</protein>
<dbReference type="InterPro" id="IPR044861">
    <property type="entry name" value="IPNS-like_FE2OG_OXY"/>
</dbReference>
<dbReference type="GO" id="GO:0016491">
    <property type="term" value="F:oxidoreductase activity"/>
    <property type="evidence" value="ECO:0007669"/>
    <property type="project" value="UniProtKB-KW"/>
</dbReference>
<reference evidence="4 5" key="1">
    <citation type="journal article" date="2018" name="Front. Microbiol.">
        <title>Genome-Wide Analysis of Corynespora cassiicola Leaf Fall Disease Putative Effectors.</title>
        <authorList>
            <person name="Lopez D."/>
            <person name="Ribeiro S."/>
            <person name="Label P."/>
            <person name="Fumanal B."/>
            <person name="Venisse J.S."/>
            <person name="Kohler A."/>
            <person name="de Oliveira R.R."/>
            <person name="Labutti K."/>
            <person name="Lipzen A."/>
            <person name="Lail K."/>
            <person name="Bauer D."/>
            <person name="Ohm R.A."/>
            <person name="Barry K.W."/>
            <person name="Spatafora J."/>
            <person name="Grigoriev I.V."/>
            <person name="Martin F.M."/>
            <person name="Pujade-Renaud V."/>
        </authorList>
    </citation>
    <scope>NUCLEOTIDE SEQUENCE [LARGE SCALE GENOMIC DNA]</scope>
    <source>
        <strain evidence="4 5">Philippines</strain>
    </source>
</reference>
<dbReference type="Pfam" id="PF03171">
    <property type="entry name" value="2OG-FeII_Oxy"/>
    <property type="match status" value="1"/>
</dbReference>
<evidence type="ECO:0000256" key="2">
    <source>
        <dbReference type="RuleBase" id="RU003682"/>
    </source>
</evidence>
<accession>A0A2T2NK07</accession>
<gene>
    <name evidence="4" type="ORF">BS50DRAFT_397544</name>
</gene>
<organism evidence="4 5">
    <name type="scientific">Corynespora cassiicola Philippines</name>
    <dbReference type="NCBI Taxonomy" id="1448308"/>
    <lineage>
        <taxon>Eukaryota</taxon>
        <taxon>Fungi</taxon>
        <taxon>Dikarya</taxon>
        <taxon>Ascomycota</taxon>
        <taxon>Pezizomycotina</taxon>
        <taxon>Dothideomycetes</taxon>
        <taxon>Pleosporomycetidae</taxon>
        <taxon>Pleosporales</taxon>
        <taxon>Corynesporascaceae</taxon>
        <taxon>Corynespora</taxon>
    </lineage>
</organism>
<dbReference type="GO" id="GO:0046872">
    <property type="term" value="F:metal ion binding"/>
    <property type="evidence" value="ECO:0007669"/>
    <property type="project" value="UniProtKB-KW"/>
</dbReference>
<keyword evidence="2" id="KW-0479">Metal-binding</keyword>
<dbReference type="InterPro" id="IPR050231">
    <property type="entry name" value="Iron_ascorbate_oxido_reductase"/>
</dbReference>
<comment type="similarity">
    <text evidence="1 2">Belongs to the iron/ascorbate-dependent oxidoreductase family.</text>
</comment>
<dbReference type="Pfam" id="PF14226">
    <property type="entry name" value="DIOX_N"/>
    <property type="match status" value="1"/>
</dbReference>
<dbReference type="InterPro" id="IPR005123">
    <property type="entry name" value="Oxoglu/Fe-dep_dioxygenase_dom"/>
</dbReference>
<name>A0A2T2NK07_CORCC</name>
<evidence type="ECO:0000256" key="1">
    <source>
        <dbReference type="ARBA" id="ARBA00008056"/>
    </source>
</evidence>
<dbReference type="PANTHER" id="PTHR47990">
    <property type="entry name" value="2-OXOGLUTARATE (2OG) AND FE(II)-DEPENDENT OXYGENASE SUPERFAMILY PROTEIN-RELATED"/>
    <property type="match status" value="1"/>
</dbReference>
<dbReference type="InterPro" id="IPR026992">
    <property type="entry name" value="DIOX_N"/>
</dbReference>
<dbReference type="PRINTS" id="PR00682">
    <property type="entry name" value="IPNSYNTHASE"/>
</dbReference>
<dbReference type="EMBL" id="KZ678136">
    <property type="protein sequence ID" value="PSN65775.1"/>
    <property type="molecule type" value="Genomic_DNA"/>
</dbReference>
<evidence type="ECO:0000259" key="3">
    <source>
        <dbReference type="PROSITE" id="PS51471"/>
    </source>
</evidence>
<keyword evidence="2" id="KW-0408">Iron</keyword>
<evidence type="ECO:0000313" key="5">
    <source>
        <dbReference type="Proteomes" id="UP000240883"/>
    </source>
</evidence>
<dbReference type="AlphaFoldDB" id="A0A2T2NK07"/>
<keyword evidence="5" id="KW-1185">Reference proteome</keyword>
<keyword evidence="2" id="KW-0560">Oxidoreductase</keyword>
<sequence>MGSQLRSSDPTTVREARSTRYLDARLASVGRKTGGEDFEIPVIDLAPSFSRSMAARQAVANKIHDACTTSGFFYVTNHGISADSCQGILHQANRFFKDLGPAQKEELHVKHGKFGYGWEPSEYTSLAGDRETKEGFNWAYEDSMDGSGGDGQHQNMDGSMGNANMWPREEDLPGFYDGLKDYYGGVLDLSRHLFKLFALSLSLPETYFDPMTTHPGGIARLLYYPVPRVPVSTGSADAGSDGDPAVTIGLGAHTDWECFTVLHTSDTPGLEILSPENTWHAAAHVPGSLIVNIGDFLMRWTNGRYRSTIHRVVNRSNDERFSVPFFFSVNYETLVETLPTCLSEGEEGFAPIRAGEYVLERFREAAAKMV</sequence>
<dbReference type="GO" id="GO:0044283">
    <property type="term" value="P:small molecule biosynthetic process"/>
    <property type="evidence" value="ECO:0007669"/>
    <property type="project" value="UniProtKB-ARBA"/>
</dbReference>
<dbReference type="SUPFAM" id="SSF51197">
    <property type="entry name" value="Clavaminate synthase-like"/>
    <property type="match status" value="1"/>
</dbReference>
<evidence type="ECO:0000313" key="4">
    <source>
        <dbReference type="EMBL" id="PSN65775.1"/>
    </source>
</evidence>
<dbReference type="InterPro" id="IPR027443">
    <property type="entry name" value="IPNS-like_sf"/>
</dbReference>
<dbReference type="Proteomes" id="UP000240883">
    <property type="component" value="Unassembled WGS sequence"/>
</dbReference>
<proteinExistence type="inferred from homology"/>
<dbReference type="STRING" id="1448308.A0A2T2NK07"/>
<dbReference type="Gene3D" id="2.60.120.330">
    <property type="entry name" value="B-lactam Antibiotic, Isopenicillin N Synthase, Chain"/>
    <property type="match status" value="1"/>
</dbReference>
<feature type="domain" description="Fe2OG dioxygenase" evidence="3">
    <location>
        <begin position="211"/>
        <end position="329"/>
    </location>
</feature>
<dbReference type="OrthoDB" id="288590at2759"/>